<feature type="region of interest" description="Disordered" evidence="1">
    <location>
        <begin position="141"/>
        <end position="180"/>
    </location>
</feature>
<evidence type="ECO:0000256" key="1">
    <source>
        <dbReference type="SAM" id="MobiDB-lite"/>
    </source>
</evidence>
<protein>
    <submittedName>
        <fullName evidence="2">Uncharacterized protein</fullName>
    </submittedName>
</protein>
<name>A0A7Y0EKM0_9CLOT</name>
<proteinExistence type="predicted"/>
<feature type="compositionally biased region" description="Acidic residues" evidence="1">
    <location>
        <begin position="161"/>
        <end position="180"/>
    </location>
</feature>
<accession>A0A7Y0EKM0</accession>
<keyword evidence="3" id="KW-1185">Reference proteome</keyword>
<organism evidence="2 3">
    <name type="scientific">Clostridium muellerianum</name>
    <dbReference type="NCBI Taxonomy" id="2716538"/>
    <lineage>
        <taxon>Bacteria</taxon>
        <taxon>Bacillati</taxon>
        <taxon>Bacillota</taxon>
        <taxon>Clostridia</taxon>
        <taxon>Eubacteriales</taxon>
        <taxon>Clostridiaceae</taxon>
        <taxon>Clostridium</taxon>
    </lineage>
</organism>
<reference evidence="2 3" key="1">
    <citation type="submission" date="2020-06" db="EMBL/GenBank/DDBJ databases">
        <title>Complete Genome Sequence of Clostridium muelleri sp. nov. P21T, an Acid-Alcohol Producing Acetogen Isolated from Old Hay.</title>
        <authorList>
            <person name="Duncan K.E."/>
            <person name="Tanner R.S."/>
        </authorList>
    </citation>
    <scope>NUCLEOTIDE SEQUENCE [LARGE SCALE GENOMIC DNA]</scope>
    <source>
        <strain evidence="2 3">P21</strain>
    </source>
</reference>
<dbReference type="AlphaFoldDB" id="A0A7Y0EKM0"/>
<evidence type="ECO:0000313" key="2">
    <source>
        <dbReference type="EMBL" id="NMM65121.1"/>
    </source>
</evidence>
<dbReference type="EMBL" id="JABBNI010000063">
    <property type="protein sequence ID" value="NMM65121.1"/>
    <property type="molecule type" value="Genomic_DNA"/>
</dbReference>
<gene>
    <name evidence="2" type="ORF">HBE96_21285</name>
</gene>
<comment type="caution">
    <text evidence="2">The sequence shown here is derived from an EMBL/GenBank/DDBJ whole genome shotgun (WGS) entry which is preliminary data.</text>
</comment>
<evidence type="ECO:0000313" key="3">
    <source>
        <dbReference type="Proteomes" id="UP000537131"/>
    </source>
</evidence>
<sequence length="180" mass="20432">MEMNNNSSRILSLEEMMDITKRPSMRSCVEEGMHKGAIDSVVLKEVESKFSGTGKRIVLNIKVIVEDEDGKEVALYLSPNFTWSTKGKMIKVLQDLECLPEAGERLDIDAMVGMKVKVVVENTEKDGIEYSNIISMKRAKESKVPSNKNRKIPQRKTSSQEELEELNELDDMGEDFEIEE</sequence>
<dbReference type="Proteomes" id="UP000537131">
    <property type="component" value="Unassembled WGS sequence"/>
</dbReference>
<dbReference type="RefSeq" id="WP_169299711.1">
    <property type="nucleotide sequence ID" value="NZ_JABBNI010000063.1"/>
</dbReference>